<keyword evidence="2" id="KW-0732">Signal</keyword>
<dbReference type="NCBIfam" id="TIGR01409">
    <property type="entry name" value="TAT_signal_seq"/>
    <property type="match status" value="1"/>
</dbReference>
<organism evidence="3 4">
    <name type="scientific">Roseateles asaccharophilus</name>
    <dbReference type="NCBI Taxonomy" id="582607"/>
    <lineage>
        <taxon>Bacteria</taxon>
        <taxon>Pseudomonadati</taxon>
        <taxon>Pseudomonadota</taxon>
        <taxon>Betaproteobacteria</taxon>
        <taxon>Burkholderiales</taxon>
        <taxon>Sphaerotilaceae</taxon>
        <taxon>Roseateles</taxon>
    </lineage>
</organism>
<evidence type="ECO:0008006" key="5">
    <source>
        <dbReference type="Google" id="ProtNLM"/>
    </source>
</evidence>
<sequence>MNTPDIERRQLLQAAAALGLAGATAAEAAETAVPQPGPAMTGTLSATRSPGKPGDFDFLTGRWKIVNRRYRDGRWDVFDGEATVHAILAGICSVEELRIPARQFSGMGLRLLDVKKAQWSDFWVNGAAGELGAQGLKGSFENGAGIFEEASEVDGKPQLYRSVWDRITPTSCRWQQAVSRDGGKTWTLDWDMAWTLVA</sequence>
<dbReference type="InterPro" id="IPR006311">
    <property type="entry name" value="TAT_signal"/>
</dbReference>
<comment type="caution">
    <text evidence="3">The sequence shown here is derived from an EMBL/GenBank/DDBJ whole genome shotgun (WGS) entry which is preliminary data.</text>
</comment>
<dbReference type="Proteomes" id="UP001180825">
    <property type="component" value="Unassembled WGS sequence"/>
</dbReference>
<feature type="region of interest" description="Disordered" evidence="1">
    <location>
        <begin position="31"/>
        <end position="51"/>
    </location>
</feature>
<evidence type="ECO:0000256" key="1">
    <source>
        <dbReference type="SAM" id="MobiDB-lite"/>
    </source>
</evidence>
<feature type="chain" id="PRO_5047022220" description="DUF1579 domain-containing protein" evidence="2">
    <location>
        <begin position="29"/>
        <end position="198"/>
    </location>
</feature>
<feature type="signal peptide" evidence="2">
    <location>
        <begin position="1"/>
        <end position="28"/>
    </location>
</feature>
<gene>
    <name evidence="3" type="ORF">J2X21_004617</name>
</gene>
<accession>A0ABU2AE21</accession>
<dbReference type="RefSeq" id="WP_310332457.1">
    <property type="nucleotide sequence ID" value="NZ_JAVDXV010000010.1"/>
</dbReference>
<evidence type="ECO:0000256" key="2">
    <source>
        <dbReference type="SAM" id="SignalP"/>
    </source>
</evidence>
<evidence type="ECO:0000313" key="4">
    <source>
        <dbReference type="Proteomes" id="UP001180825"/>
    </source>
</evidence>
<name>A0ABU2AE21_9BURK</name>
<evidence type="ECO:0000313" key="3">
    <source>
        <dbReference type="EMBL" id="MDR7335452.1"/>
    </source>
</evidence>
<dbReference type="EMBL" id="JAVDXV010000010">
    <property type="protein sequence ID" value="MDR7335452.1"/>
    <property type="molecule type" value="Genomic_DNA"/>
</dbReference>
<keyword evidence="4" id="KW-1185">Reference proteome</keyword>
<protein>
    <recommendedName>
        <fullName evidence="5">DUF1579 domain-containing protein</fullName>
    </recommendedName>
</protein>
<dbReference type="InterPro" id="IPR019546">
    <property type="entry name" value="TAT_signal_bac_arc"/>
</dbReference>
<dbReference type="PROSITE" id="PS51318">
    <property type="entry name" value="TAT"/>
    <property type="match status" value="1"/>
</dbReference>
<proteinExistence type="predicted"/>
<reference evidence="3 4" key="1">
    <citation type="submission" date="2023-07" db="EMBL/GenBank/DDBJ databases">
        <title>Sorghum-associated microbial communities from plants grown in Nebraska, USA.</title>
        <authorList>
            <person name="Schachtman D."/>
        </authorList>
    </citation>
    <scope>NUCLEOTIDE SEQUENCE [LARGE SCALE GENOMIC DNA]</scope>
    <source>
        <strain evidence="3 4">BE316</strain>
    </source>
</reference>